<keyword evidence="1" id="KW-0472">Membrane</keyword>
<evidence type="ECO:0000313" key="5">
    <source>
        <dbReference type="EMBL" id="ACZ12248.1"/>
    </source>
</evidence>
<dbReference type="InterPro" id="IPR032623">
    <property type="entry name" value="FecR_N"/>
</dbReference>
<feature type="domain" description="FecR protein" evidence="2">
    <location>
        <begin position="110"/>
        <end position="199"/>
    </location>
</feature>
<dbReference type="HOGENOM" id="CLU_050192_2_3_7"/>
<accession>D1B2C8</accession>
<feature type="domain" description="FecR N-terminal" evidence="3">
    <location>
        <begin position="8"/>
        <end position="47"/>
    </location>
</feature>
<dbReference type="InterPro" id="IPR032508">
    <property type="entry name" value="FecR_C"/>
</dbReference>
<reference evidence="5 6" key="2">
    <citation type="journal article" date="2010" name="Stand. Genomic Sci.">
        <title>Complete genome sequence of Sulfurospirillum deleyianum type strain (5175).</title>
        <authorList>
            <person name="Sikorski J."/>
            <person name="Lapidus A."/>
            <person name="Copeland A."/>
            <person name="Glavina Del Rio T."/>
            <person name="Nolan M."/>
            <person name="Lucas S."/>
            <person name="Chen F."/>
            <person name="Tice H."/>
            <person name="Cheng J.F."/>
            <person name="Saunders E."/>
            <person name="Bruce D."/>
            <person name="Goodwin L."/>
            <person name="Pitluck S."/>
            <person name="Ovchinnikova G."/>
            <person name="Pati A."/>
            <person name="Ivanova N."/>
            <person name="Mavromatis K."/>
            <person name="Chen A."/>
            <person name="Palaniappan K."/>
            <person name="Chain P."/>
            <person name="Land M."/>
            <person name="Hauser L."/>
            <person name="Chang Y.J."/>
            <person name="Jeffries C.D."/>
            <person name="Brettin T."/>
            <person name="Detter J.C."/>
            <person name="Han C."/>
            <person name="Rohde M."/>
            <person name="Lang E."/>
            <person name="Spring S."/>
            <person name="Goker M."/>
            <person name="Bristow J."/>
            <person name="Eisen J.A."/>
            <person name="Markowitz V."/>
            <person name="Hugenholtz P."/>
            <person name="Kyrpides N.C."/>
            <person name="Klenk H.P."/>
        </authorList>
    </citation>
    <scope>NUCLEOTIDE SEQUENCE [LARGE SCALE GENOMIC DNA]</scope>
    <source>
        <strain evidence="6">ATCC 51133 / DSM 6946 / 5175</strain>
    </source>
</reference>
<organism evidence="5 6">
    <name type="scientific">Sulfurospirillum deleyianum (strain ATCC 51133 / DSM 6946 / 5175)</name>
    <dbReference type="NCBI Taxonomy" id="525898"/>
    <lineage>
        <taxon>Bacteria</taxon>
        <taxon>Pseudomonadati</taxon>
        <taxon>Campylobacterota</taxon>
        <taxon>Epsilonproteobacteria</taxon>
        <taxon>Campylobacterales</taxon>
        <taxon>Sulfurospirillaceae</taxon>
        <taxon>Sulfurospirillum</taxon>
    </lineage>
</organism>
<protein>
    <submittedName>
        <fullName evidence="5">FecR protein</fullName>
    </submittedName>
</protein>
<dbReference type="Pfam" id="PF04773">
    <property type="entry name" value="FecR"/>
    <property type="match status" value="1"/>
</dbReference>
<proteinExistence type="predicted"/>
<dbReference type="Pfam" id="PF16344">
    <property type="entry name" value="FecR_C"/>
    <property type="match status" value="1"/>
</dbReference>
<reference evidence="6" key="1">
    <citation type="submission" date="2009-11" db="EMBL/GenBank/DDBJ databases">
        <title>The complete genome of Sulfurospirillum deleyianum DSM 6946.</title>
        <authorList>
            <consortium name="US DOE Joint Genome Institute (JGI-PGF)"/>
            <person name="Lucas S."/>
            <person name="Copeland A."/>
            <person name="Lapidus A."/>
            <person name="Glavina del Rio T."/>
            <person name="Dalin E."/>
            <person name="Tice H."/>
            <person name="Bruce D."/>
            <person name="Goodwin L."/>
            <person name="Pitluck S."/>
            <person name="Kyrpides N."/>
            <person name="Mavromatis K."/>
            <person name="Ivanova N."/>
            <person name="Ovchinnikova G."/>
            <person name="Munk A.C."/>
            <person name="Lu M."/>
            <person name="Brettin T."/>
            <person name="Detter J.C."/>
            <person name="Han C."/>
            <person name="Tapia R."/>
            <person name="Larimer F."/>
            <person name="Land M."/>
            <person name="Hauser L."/>
            <person name="Markowitz V."/>
            <person name="Cheng J.F."/>
            <person name="Hugenholtz P."/>
            <person name="Woyke T."/>
            <person name="Wu D."/>
            <person name="Aumann P."/>
            <person name="Schneider S."/>
            <person name="Lang E."/>
            <person name="Spring S."/>
            <person name="Klenk H.P."/>
            <person name="Eisen J.A."/>
        </authorList>
    </citation>
    <scope>NUCLEOTIDE SEQUENCE [LARGE SCALE GENOMIC DNA]</scope>
    <source>
        <strain evidence="6">ATCC 51133 / DSM 6946 / 5175</strain>
    </source>
</reference>
<keyword evidence="6" id="KW-1185">Reference proteome</keyword>
<evidence type="ECO:0000259" key="2">
    <source>
        <dbReference type="Pfam" id="PF04773"/>
    </source>
</evidence>
<dbReference type="Pfam" id="PF16220">
    <property type="entry name" value="DUF4880"/>
    <property type="match status" value="1"/>
</dbReference>
<dbReference type="Proteomes" id="UP000002222">
    <property type="component" value="Chromosome"/>
</dbReference>
<dbReference type="eggNOG" id="COG3712">
    <property type="taxonomic scope" value="Bacteria"/>
</dbReference>
<name>D1B2C8_SULD5</name>
<keyword evidence="1" id="KW-1133">Transmembrane helix</keyword>
<feature type="domain" description="Protein FecR C-terminal" evidence="4">
    <location>
        <begin position="245"/>
        <end position="311"/>
    </location>
</feature>
<evidence type="ECO:0000259" key="4">
    <source>
        <dbReference type="Pfam" id="PF16344"/>
    </source>
</evidence>
<dbReference type="PIRSF" id="PIRSF018266">
    <property type="entry name" value="FecR"/>
    <property type="match status" value="1"/>
</dbReference>
<dbReference type="STRING" id="525898.Sdel_1225"/>
<dbReference type="Gene3D" id="2.60.120.1440">
    <property type="match status" value="1"/>
</dbReference>
<evidence type="ECO:0000256" key="1">
    <source>
        <dbReference type="SAM" id="Phobius"/>
    </source>
</evidence>
<dbReference type="OrthoDB" id="5344817at2"/>
<dbReference type="PANTHER" id="PTHR30273">
    <property type="entry name" value="PERIPLASMIC SIGNAL SENSOR AND SIGMA FACTOR ACTIVATOR FECR-RELATED"/>
    <property type="match status" value="1"/>
</dbReference>
<dbReference type="PANTHER" id="PTHR30273:SF2">
    <property type="entry name" value="PROTEIN FECR"/>
    <property type="match status" value="1"/>
</dbReference>
<gene>
    <name evidence="5" type="ordered locus">Sdel_1225</name>
</gene>
<dbReference type="RefSeq" id="WP_012857005.1">
    <property type="nucleotide sequence ID" value="NC_013512.1"/>
</dbReference>
<evidence type="ECO:0000313" key="6">
    <source>
        <dbReference type="Proteomes" id="UP000002222"/>
    </source>
</evidence>
<sequence>MNPTLDKEASYFLTCMKDGFTQEQKEAFALWIKQSPLHEKAFEDVKKLTSFYRALPQNKQTEVIEHVHAEIKRERIFKRRRVLAMAASLLIFFCAISYERYLAFFVPHHYSTQKERQHIILPDDSTVLLDAKTKASIRCSSSKREVLLEKGKVLLSVTKNPDKPFWVQTGGISIKVLGTRFEVEHYDDHVDISVLEGIVSVQKGEEHLLATLTKGEKLSYLATSDRILLQKVAPEMIASWKEGVLRFQNETLYSAIDAFSYYHDLNISLQPELENQRISGSFAIDEVDKFLYALSKIYTLNVRKIGDTLYIQKKQRKNN</sequence>
<dbReference type="GO" id="GO:0016989">
    <property type="term" value="F:sigma factor antagonist activity"/>
    <property type="evidence" value="ECO:0007669"/>
    <property type="project" value="TreeGrafter"/>
</dbReference>
<dbReference type="AlphaFoldDB" id="D1B2C8"/>
<feature type="transmembrane region" description="Helical" evidence="1">
    <location>
        <begin position="82"/>
        <end position="98"/>
    </location>
</feature>
<keyword evidence="1" id="KW-0812">Transmembrane</keyword>
<dbReference type="KEGG" id="sdl:Sdel_1225"/>
<dbReference type="Gene3D" id="3.55.50.30">
    <property type="match status" value="1"/>
</dbReference>
<dbReference type="EMBL" id="CP001816">
    <property type="protein sequence ID" value="ACZ12248.1"/>
    <property type="molecule type" value="Genomic_DNA"/>
</dbReference>
<dbReference type="InterPro" id="IPR012373">
    <property type="entry name" value="Ferrdict_sens_TM"/>
</dbReference>
<evidence type="ECO:0000259" key="3">
    <source>
        <dbReference type="Pfam" id="PF16220"/>
    </source>
</evidence>
<dbReference type="InterPro" id="IPR006860">
    <property type="entry name" value="FecR"/>
</dbReference>